<keyword evidence="2" id="KW-0472">Membrane</keyword>
<sequence length="266" mass="26763">MRRSSTARTGRIAGPLSTALLTTLTLALAVGLLTTTVGAGVAQAAAYRYWGYFQWKDGAWTLASVGPASVTPADGAVEGWRFAVSPENSAPRVPRAAGDFGQICGSTPAQAGHKRVALVVDAGLAADAPSGESAPKPRGACAVVDPKATSAQVVAAVAEVREQKGIICAIDSFPSTGCGDPVDKVPAVPSPEPTVQLVLPAAATPSPTATARNAADQRPDGATPSAASDSDGDSFPILPVLAVVLVIVLVAGGVAVRRHRAAEQDS</sequence>
<keyword evidence="4" id="KW-1185">Reference proteome</keyword>
<dbReference type="AlphaFoldDB" id="A0A927N9T1"/>
<feature type="transmembrane region" description="Helical" evidence="2">
    <location>
        <begin position="237"/>
        <end position="256"/>
    </location>
</feature>
<feature type="region of interest" description="Disordered" evidence="1">
    <location>
        <begin position="202"/>
        <end position="230"/>
    </location>
</feature>
<accession>A0A927N9T1</accession>
<evidence type="ECO:0000256" key="2">
    <source>
        <dbReference type="SAM" id="Phobius"/>
    </source>
</evidence>
<name>A0A927N9T1_9ACTN</name>
<proteinExistence type="predicted"/>
<organism evidence="3 4">
    <name type="scientific">Actinopolymorpha pittospori</name>
    <dbReference type="NCBI Taxonomy" id="648752"/>
    <lineage>
        <taxon>Bacteria</taxon>
        <taxon>Bacillati</taxon>
        <taxon>Actinomycetota</taxon>
        <taxon>Actinomycetes</taxon>
        <taxon>Propionibacteriales</taxon>
        <taxon>Actinopolymorphaceae</taxon>
        <taxon>Actinopolymorpha</taxon>
    </lineage>
</organism>
<gene>
    <name evidence="3" type="ORF">HEB94_007793</name>
</gene>
<keyword evidence="2" id="KW-0812">Transmembrane</keyword>
<dbReference type="InterPro" id="IPR047703">
    <property type="entry name" value="SCO2322-like"/>
</dbReference>
<dbReference type="EMBL" id="JADBEM010000001">
    <property type="protein sequence ID" value="MBE1610945.1"/>
    <property type="molecule type" value="Genomic_DNA"/>
</dbReference>
<evidence type="ECO:0000256" key="1">
    <source>
        <dbReference type="SAM" id="MobiDB-lite"/>
    </source>
</evidence>
<dbReference type="Proteomes" id="UP000638648">
    <property type="component" value="Unassembled WGS sequence"/>
</dbReference>
<dbReference type="RefSeq" id="WP_238361739.1">
    <property type="nucleotide sequence ID" value="NZ_BAABJL010000225.1"/>
</dbReference>
<keyword evidence="2" id="KW-1133">Transmembrane helix</keyword>
<reference evidence="3" key="1">
    <citation type="submission" date="2020-10" db="EMBL/GenBank/DDBJ databases">
        <title>Sequencing the genomes of 1000 actinobacteria strains.</title>
        <authorList>
            <person name="Klenk H.-P."/>
        </authorList>
    </citation>
    <scope>NUCLEOTIDE SEQUENCE</scope>
    <source>
        <strain evidence="3">DSM 45354</strain>
    </source>
</reference>
<comment type="caution">
    <text evidence="3">The sequence shown here is derived from an EMBL/GenBank/DDBJ whole genome shotgun (WGS) entry which is preliminary data.</text>
</comment>
<evidence type="ECO:0000313" key="4">
    <source>
        <dbReference type="Proteomes" id="UP000638648"/>
    </source>
</evidence>
<dbReference type="NCBIfam" id="NF040672">
    <property type="entry name" value="SCO2322_fam"/>
    <property type="match status" value="1"/>
</dbReference>
<protein>
    <submittedName>
        <fullName evidence="3">Uncharacterized protein</fullName>
    </submittedName>
</protein>
<feature type="compositionally biased region" description="Low complexity" evidence="1">
    <location>
        <begin position="202"/>
        <end position="214"/>
    </location>
</feature>
<evidence type="ECO:0000313" key="3">
    <source>
        <dbReference type="EMBL" id="MBE1610945.1"/>
    </source>
</evidence>